<organism evidence="1 2">
    <name type="scientific">Oculimacula yallundae</name>
    <dbReference type="NCBI Taxonomy" id="86028"/>
    <lineage>
        <taxon>Eukaryota</taxon>
        <taxon>Fungi</taxon>
        <taxon>Dikarya</taxon>
        <taxon>Ascomycota</taxon>
        <taxon>Pezizomycotina</taxon>
        <taxon>Leotiomycetes</taxon>
        <taxon>Helotiales</taxon>
        <taxon>Ploettnerulaceae</taxon>
        <taxon>Oculimacula</taxon>
    </lineage>
</organism>
<sequence>MVKEYLVLAVDNMAPKSDIGKCQVLRLGLFSLARLELSEQKAKPWLRNSGFAVHWKHASAGLVNATIRALSEQAKQNHQQVSLVHAALRLIPLRTSGSDGPMAWVFSNKQDKKEDSLAERVWIIIALVLQYSSTILLLSYTRLRTVHAPAVYQSADLGHLADPVSFYGSNLRIQHCNVGGDC</sequence>
<dbReference type="Proteomes" id="UP001595075">
    <property type="component" value="Unassembled WGS sequence"/>
</dbReference>
<accession>A0ABR4CWX7</accession>
<reference evidence="1 2" key="1">
    <citation type="journal article" date="2024" name="Commun. Biol.">
        <title>Comparative genomic analysis of thermophilic fungi reveals convergent evolutionary adaptations and gene losses.</title>
        <authorList>
            <person name="Steindorff A.S."/>
            <person name="Aguilar-Pontes M.V."/>
            <person name="Robinson A.J."/>
            <person name="Andreopoulos B."/>
            <person name="LaButti K."/>
            <person name="Kuo A."/>
            <person name="Mondo S."/>
            <person name="Riley R."/>
            <person name="Otillar R."/>
            <person name="Haridas S."/>
            <person name="Lipzen A."/>
            <person name="Grimwood J."/>
            <person name="Schmutz J."/>
            <person name="Clum A."/>
            <person name="Reid I.D."/>
            <person name="Moisan M.C."/>
            <person name="Butler G."/>
            <person name="Nguyen T.T.M."/>
            <person name="Dewar K."/>
            <person name="Conant G."/>
            <person name="Drula E."/>
            <person name="Henrissat B."/>
            <person name="Hansel C."/>
            <person name="Singer S."/>
            <person name="Hutchinson M.I."/>
            <person name="de Vries R.P."/>
            <person name="Natvig D.O."/>
            <person name="Powell A.J."/>
            <person name="Tsang A."/>
            <person name="Grigoriev I.V."/>
        </authorList>
    </citation>
    <scope>NUCLEOTIDE SEQUENCE [LARGE SCALE GENOMIC DNA]</scope>
    <source>
        <strain evidence="1 2">CBS 494.80</strain>
    </source>
</reference>
<comment type="caution">
    <text evidence="1">The sequence shown here is derived from an EMBL/GenBank/DDBJ whole genome shotgun (WGS) entry which is preliminary data.</text>
</comment>
<keyword evidence="2" id="KW-1185">Reference proteome</keyword>
<evidence type="ECO:0000313" key="1">
    <source>
        <dbReference type="EMBL" id="KAL2074337.1"/>
    </source>
</evidence>
<protein>
    <submittedName>
        <fullName evidence="1">Uncharacterized protein</fullName>
    </submittedName>
</protein>
<evidence type="ECO:0000313" key="2">
    <source>
        <dbReference type="Proteomes" id="UP001595075"/>
    </source>
</evidence>
<dbReference type="EMBL" id="JAZHXI010000002">
    <property type="protein sequence ID" value="KAL2074337.1"/>
    <property type="molecule type" value="Genomic_DNA"/>
</dbReference>
<gene>
    <name evidence="1" type="ORF">VTL71DRAFT_8115</name>
</gene>
<proteinExistence type="predicted"/>
<name>A0ABR4CWX7_9HELO</name>